<protein>
    <submittedName>
        <fullName evidence="1">MarR family transcriptional regulator</fullName>
    </submittedName>
</protein>
<proteinExistence type="predicted"/>
<name>A0ABS0R5S2_9ACTN</name>
<reference evidence="1 2" key="1">
    <citation type="submission" date="2020-12" db="EMBL/GenBank/DDBJ databases">
        <authorList>
            <person name="Kusuma A.B."/>
            <person name="Nouioui I."/>
            <person name="Goodfellow M."/>
        </authorList>
    </citation>
    <scope>NUCLEOTIDE SEQUENCE [LARGE SCALE GENOMIC DNA]</scope>
    <source>
        <strain evidence="1 2">DSM 41764</strain>
    </source>
</reference>
<dbReference type="Proteomes" id="UP000638849">
    <property type="component" value="Unassembled WGS sequence"/>
</dbReference>
<keyword evidence="2" id="KW-1185">Reference proteome</keyword>
<dbReference type="EMBL" id="JAEEAQ010000040">
    <property type="protein sequence ID" value="MBI0312723.1"/>
    <property type="molecule type" value="Genomic_DNA"/>
</dbReference>
<evidence type="ECO:0000313" key="2">
    <source>
        <dbReference type="Proteomes" id="UP000638849"/>
    </source>
</evidence>
<sequence length="75" mass="8453">MLDTEAVAAKIGVTSETVRMYLKRTRKRIADGLPVRPQDLPLPDEQIRRSPAWFESTIDAWISSRPGRGRRASSS</sequence>
<gene>
    <name evidence="1" type="ORF">JBF12_06880</name>
</gene>
<comment type="caution">
    <text evidence="1">The sequence shown here is derived from an EMBL/GenBank/DDBJ whole genome shotgun (WGS) entry which is preliminary data.</text>
</comment>
<evidence type="ECO:0000313" key="1">
    <source>
        <dbReference type="EMBL" id="MBI0312723.1"/>
    </source>
</evidence>
<accession>A0ABS0R5S2</accession>
<organism evidence="1 2">
    <name type="scientific">Streptomyces javensis</name>
    <dbReference type="NCBI Taxonomy" id="114698"/>
    <lineage>
        <taxon>Bacteria</taxon>
        <taxon>Bacillati</taxon>
        <taxon>Actinomycetota</taxon>
        <taxon>Actinomycetes</taxon>
        <taxon>Kitasatosporales</taxon>
        <taxon>Streptomycetaceae</taxon>
        <taxon>Streptomyces</taxon>
        <taxon>Streptomyces violaceusniger group</taxon>
    </lineage>
</organism>